<dbReference type="Pfam" id="PF06073">
    <property type="entry name" value="DUF934"/>
    <property type="match status" value="1"/>
</dbReference>
<accession>A0A2T1AIU8</accession>
<dbReference type="AlphaFoldDB" id="A0A2T1AIU8"/>
<dbReference type="Proteomes" id="UP000237718">
    <property type="component" value="Unassembled WGS sequence"/>
</dbReference>
<comment type="caution">
    <text evidence="1">The sequence shown here is derived from an EMBL/GenBank/DDBJ whole genome shotgun (WGS) entry which is preliminary data.</text>
</comment>
<name>A0A2T1AIU8_TRISK</name>
<proteinExistence type="predicted"/>
<dbReference type="InterPro" id="IPR008318">
    <property type="entry name" value="UCP030820"/>
</dbReference>
<protein>
    <submittedName>
        <fullName evidence="1">Uncharacterized protein DUF934</fullName>
    </submittedName>
</protein>
<evidence type="ECO:0000313" key="2">
    <source>
        <dbReference type="Proteomes" id="UP000237718"/>
    </source>
</evidence>
<sequence length="134" mass="15050">MSVIVTDAGFAHDDWTGGFEGAHVLDLTSDTDPASLKDQLDGVDMIRVDFPAFSDGRGFTIARMLRLMGYDGRLRAKGHVISDQYAMVRRVGFDEVEISDDLATRQPEGEWLFRANWQSHNYQARLRAQSNAAR</sequence>
<gene>
    <name evidence="1" type="ORF">CLV89_104345</name>
</gene>
<evidence type="ECO:0000313" key="1">
    <source>
        <dbReference type="EMBL" id="PRZ48516.1"/>
    </source>
</evidence>
<reference evidence="1 2" key="1">
    <citation type="submission" date="2018-03" db="EMBL/GenBank/DDBJ databases">
        <title>Genomic Encyclopedia of Archaeal and Bacterial Type Strains, Phase II (KMG-II): from individual species to whole genera.</title>
        <authorList>
            <person name="Goeker M."/>
        </authorList>
    </citation>
    <scope>NUCLEOTIDE SEQUENCE [LARGE SCALE GENOMIC DNA]</scope>
    <source>
        <strain evidence="1 2">DSM 25328</strain>
    </source>
</reference>
<dbReference type="OrthoDB" id="9800421at2"/>
<organism evidence="1 2">
    <name type="scientific">Tritonibacter scottomollicae</name>
    <name type="common">Epibacterium scottomollicae</name>
    <dbReference type="NCBI Taxonomy" id="483013"/>
    <lineage>
        <taxon>Bacteria</taxon>
        <taxon>Pseudomonadati</taxon>
        <taxon>Pseudomonadota</taxon>
        <taxon>Alphaproteobacteria</taxon>
        <taxon>Rhodobacterales</taxon>
        <taxon>Paracoccaceae</taxon>
        <taxon>Tritonibacter</taxon>
    </lineage>
</organism>
<dbReference type="EMBL" id="PVUF01000004">
    <property type="protein sequence ID" value="PRZ48516.1"/>
    <property type="molecule type" value="Genomic_DNA"/>
</dbReference>
<dbReference type="RefSeq" id="WP_106163441.1">
    <property type="nucleotide sequence ID" value="NZ_PVUF01000004.1"/>
</dbReference>